<evidence type="ECO:0000256" key="1">
    <source>
        <dbReference type="ARBA" id="ARBA00004123"/>
    </source>
</evidence>
<dbReference type="Proteomes" id="UP000838756">
    <property type="component" value="Unassembled WGS sequence"/>
</dbReference>
<keyword evidence="2" id="KW-0539">Nucleus</keyword>
<dbReference type="AlphaFoldDB" id="A0A8S4RZB5"/>
<dbReference type="InterPro" id="IPR025927">
    <property type="entry name" value="Znf_KANL2-like"/>
</dbReference>
<comment type="subcellular location">
    <subcellularLocation>
        <location evidence="1">Nucleus</location>
    </subcellularLocation>
</comment>
<feature type="region of interest" description="Disordered" evidence="3">
    <location>
        <begin position="245"/>
        <end position="281"/>
    </location>
</feature>
<feature type="region of interest" description="Disordered" evidence="3">
    <location>
        <begin position="535"/>
        <end position="579"/>
    </location>
</feature>
<feature type="compositionally biased region" description="Polar residues" evidence="3">
    <location>
        <begin position="563"/>
        <end position="579"/>
    </location>
</feature>
<name>A0A8S4RZB5_9NEOP</name>
<dbReference type="OrthoDB" id="10038011at2759"/>
<organism evidence="5 6">
    <name type="scientific">Pararge aegeria aegeria</name>
    <dbReference type="NCBI Taxonomy" id="348720"/>
    <lineage>
        <taxon>Eukaryota</taxon>
        <taxon>Metazoa</taxon>
        <taxon>Ecdysozoa</taxon>
        <taxon>Arthropoda</taxon>
        <taxon>Hexapoda</taxon>
        <taxon>Insecta</taxon>
        <taxon>Pterygota</taxon>
        <taxon>Neoptera</taxon>
        <taxon>Endopterygota</taxon>
        <taxon>Lepidoptera</taxon>
        <taxon>Glossata</taxon>
        <taxon>Ditrysia</taxon>
        <taxon>Papilionoidea</taxon>
        <taxon>Nymphalidae</taxon>
        <taxon>Satyrinae</taxon>
        <taxon>Satyrini</taxon>
        <taxon>Parargina</taxon>
        <taxon>Pararge</taxon>
    </lineage>
</organism>
<feature type="domain" description="KANL2-like probable zinc-finger" evidence="4">
    <location>
        <begin position="450"/>
        <end position="510"/>
    </location>
</feature>
<feature type="compositionally biased region" description="Low complexity" evidence="3">
    <location>
        <begin position="197"/>
        <end position="213"/>
    </location>
</feature>
<dbReference type="PANTHER" id="PTHR16198:SF2">
    <property type="entry name" value="INO80 COMPLEX SUBUNIT D"/>
    <property type="match status" value="1"/>
</dbReference>
<evidence type="ECO:0000259" key="4">
    <source>
        <dbReference type="Pfam" id="PF13891"/>
    </source>
</evidence>
<accession>A0A8S4RZB5</accession>
<gene>
    <name evidence="5" type="primary">jg7752</name>
    <name evidence="5" type="ORF">PAEG_LOCUS20255</name>
</gene>
<evidence type="ECO:0000313" key="5">
    <source>
        <dbReference type="EMBL" id="CAH2244286.1"/>
    </source>
</evidence>
<dbReference type="GO" id="GO:0005634">
    <property type="term" value="C:nucleus"/>
    <property type="evidence" value="ECO:0007669"/>
    <property type="project" value="UniProtKB-SubCell"/>
</dbReference>
<evidence type="ECO:0000256" key="2">
    <source>
        <dbReference type="ARBA" id="ARBA00023242"/>
    </source>
</evidence>
<keyword evidence="6" id="KW-1185">Reference proteome</keyword>
<feature type="region of interest" description="Disordered" evidence="3">
    <location>
        <begin position="181"/>
        <end position="223"/>
    </location>
</feature>
<comment type="caution">
    <text evidence="5">The sequence shown here is derived from an EMBL/GenBank/DDBJ whole genome shotgun (WGS) entry which is preliminary data.</text>
</comment>
<feature type="compositionally biased region" description="Polar residues" evidence="3">
    <location>
        <begin position="181"/>
        <end position="196"/>
    </location>
</feature>
<dbReference type="EMBL" id="CAKXAJ010025817">
    <property type="protein sequence ID" value="CAH2244286.1"/>
    <property type="molecule type" value="Genomic_DNA"/>
</dbReference>
<feature type="compositionally biased region" description="Basic residues" evidence="3">
    <location>
        <begin position="545"/>
        <end position="562"/>
    </location>
</feature>
<evidence type="ECO:0000256" key="3">
    <source>
        <dbReference type="SAM" id="MobiDB-lite"/>
    </source>
</evidence>
<reference evidence="5" key="1">
    <citation type="submission" date="2022-03" db="EMBL/GenBank/DDBJ databases">
        <authorList>
            <person name="Lindestad O."/>
        </authorList>
    </citation>
    <scope>NUCLEOTIDE SEQUENCE</scope>
</reference>
<proteinExistence type="predicted"/>
<feature type="compositionally biased region" description="Polar residues" evidence="3">
    <location>
        <begin position="245"/>
        <end position="254"/>
    </location>
</feature>
<sequence>MSYLSASENVGFSGITQNISDGSCATQYKMAVESVSGGCGGEVMYIHDSDSEQYIPHIAENFFHTKFKIDPSELYTFHDSDVIANEITVSHTEDNFIFPDNSIDIKIKQEDSPKQTESFNTPHLTNGIIKTESKEVLNGHYSPVLESVTLNHVETKTANAKVQKGKTNANPKLTEVRRASIPSTQNLSSQNLGHSVSTSNITSTCTSNTNSTSEKASGKKSNSETFLDVFKREQGLTENAVTVKTEPNTASTVTAPIKPPKKPAAAKTSQPKPRKGRGPTVHEALQRIPNQPRALALPNLTWHTPGEEMFQCGPLDDKKPNAFRQLDSSSSDDDNMPEIDLGVGPICVEESAAETRGARLALRRAALRRHVVRAATSLQLAKDHKEHKALASLIKKQLSGQSSCRIPPQTLNHLLAMRGMSSVLSLEERRKLRQSGWSGGESVRPESNTCADERCTQTPLPCARYCLSHVTLAPEQRLYAACAAVFAGGERCKQPLLPLQEQTPLCTEHAWKRDNYELLSRESKPVKTVRKRAWVPSARAPRAPRTPRRAKRRRRLVPKRPPNHSQSLSEINVCSNSSTYDSSEDTAMGGFSENEYMTATNSHGLEVGQVPPDDILDPSVLNQIPDEAFTEFFNQVPPSPFYHRTARHRNYLHPSVVDIPRTRTKRFASSFLIRTAGIWNALPASIFPSAYNMSTFKSRVNRHLLGKRAPSGVIAVKRSSIAPP</sequence>
<evidence type="ECO:0000313" key="6">
    <source>
        <dbReference type="Proteomes" id="UP000838756"/>
    </source>
</evidence>
<dbReference type="PANTHER" id="PTHR16198">
    <property type="match status" value="1"/>
</dbReference>
<dbReference type="Pfam" id="PF13891">
    <property type="entry name" value="zf-C3HC3H_KANSL2"/>
    <property type="match status" value="1"/>
</dbReference>
<protein>
    <submittedName>
        <fullName evidence="5">Jg7752 protein</fullName>
    </submittedName>
</protein>